<feature type="region of interest" description="Disordered" evidence="6">
    <location>
        <begin position="976"/>
        <end position="1006"/>
    </location>
</feature>
<dbReference type="InterPro" id="IPR001579">
    <property type="entry name" value="Glyco_hydro_18_chit_AS"/>
</dbReference>
<accession>A0A437PNU6</accession>
<evidence type="ECO:0000259" key="8">
    <source>
        <dbReference type="PROSITE" id="PS51910"/>
    </source>
</evidence>
<dbReference type="InterPro" id="IPR054246">
    <property type="entry name" value="DUF6973"/>
</dbReference>
<comment type="caution">
    <text evidence="9">The sequence shown here is derived from an EMBL/GenBank/DDBJ whole genome shotgun (WGS) entry which is preliminary data.</text>
</comment>
<feature type="domain" description="GH18" evidence="8">
    <location>
        <begin position="70"/>
        <end position="486"/>
    </location>
</feature>
<dbReference type="SUPFAM" id="SSF51445">
    <property type="entry name" value="(Trans)glycosidases"/>
    <property type="match status" value="1"/>
</dbReference>
<dbReference type="Pfam" id="PF22322">
    <property type="entry name" value="DUF6973"/>
    <property type="match status" value="1"/>
</dbReference>
<dbReference type="Gene3D" id="3.20.20.80">
    <property type="entry name" value="Glycosidases"/>
    <property type="match status" value="1"/>
</dbReference>
<keyword evidence="7" id="KW-1133">Transmembrane helix</keyword>
<dbReference type="PANTHER" id="PTHR11177:SF317">
    <property type="entry name" value="CHITINASE 12-RELATED"/>
    <property type="match status" value="1"/>
</dbReference>
<protein>
    <recommendedName>
        <fullName evidence="2">chitinase</fullName>
        <ecNumber evidence="2">3.2.1.14</ecNumber>
    </recommendedName>
</protein>
<evidence type="ECO:0000256" key="4">
    <source>
        <dbReference type="ARBA" id="ARBA00023295"/>
    </source>
</evidence>
<name>A0A437PNU6_9ACTN</name>
<evidence type="ECO:0000256" key="3">
    <source>
        <dbReference type="ARBA" id="ARBA00022801"/>
    </source>
</evidence>
<dbReference type="SMART" id="SM00636">
    <property type="entry name" value="Glyco_18"/>
    <property type="match status" value="1"/>
</dbReference>
<dbReference type="InterPro" id="IPR011583">
    <property type="entry name" value="Chitinase_II/V-like_cat"/>
</dbReference>
<keyword evidence="10" id="KW-1185">Reference proteome</keyword>
<organism evidence="9 10">
    <name type="scientific">Streptomyces antnestii</name>
    <dbReference type="NCBI Taxonomy" id="2494256"/>
    <lineage>
        <taxon>Bacteria</taxon>
        <taxon>Bacillati</taxon>
        <taxon>Actinomycetota</taxon>
        <taxon>Actinomycetes</taxon>
        <taxon>Kitasatosporales</taxon>
        <taxon>Streptomycetaceae</taxon>
        <taxon>Streptomyces</taxon>
    </lineage>
</organism>
<dbReference type="GO" id="GO:0006032">
    <property type="term" value="P:chitin catabolic process"/>
    <property type="evidence" value="ECO:0007669"/>
    <property type="project" value="TreeGrafter"/>
</dbReference>
<dbReference type="AlphaFoldDB" id="A0A437PNU6"/>
<evidence type="ECO:0000313" key="10">
    <source>
        <dbReference type="Proteomes" id="UP000283128"/>
    </source>
</evidence>
<dbReference type="InterPro" id="IPR050314">
    <property type="entry name" value="Glycosyl_Hydrlase_18"/>
</dbReference>
<dbReference type="PROSITE" id="PS01095">
    <property type="entry name" value="GH18_1"/>
    <property type="match status" value="1"/>
</dbReference>
<dbReference type="InterPro" id="IPR001223">
    <property type="entry name" value="Glyco_hydro18_cat"/>
</dbReference>
<dbReference type="InterPro" id="IPR017853">
    <property type="entry name" value="GH"/>
</dbReference>
<evidence type="ECO:0000256" key="7">
    <source>
        <dbReference type="SAM" id="Phobius"/>
    </source>
</evidence>
<dbReference type="Proteomes" id="UP000283128">
    <property type="component" value="Unassembled WGS sequence"/>
</dbReference>
<keyword evidence="3 5" id="KW-0378">Hydrolase</keyword>
<keyword evidence="7" id="KW-0472">Membrane</keyword>
<keyword evidence="7" id="KW-0812">Transmembrane</keyword>
<reference evidence="9 10" key="1">
    <citation type="submission" date="2019-01" db="EMBL/GenBank/DDBJ databases">
        <title>Genome sequences of Streptomyces and Rhizobium isolates collected from root and soil.</title>
        <authorList>
            <person name="Chhettri S."/>
            <person name="Sevigny J.L."/>
            <person name="Sen A."/>
            <person name="Ennis N."/>
            <person name="Tisa L."/>
        </authorList>
    </citation>
    <scope>NUCLEOTIDE SEQUENCE [LARGE SCALE GENOMIC DNA]</scope>
    <source>
        <strain evidence="9 10">San01</strain>
    </source>
</reference>
<sequence length="1037" mass="114385">MGLSSDYPKVETWVKNPSGYQTGSVTKYKGNIFRAAFWADEPGVGDPNKNGWRFFDELYDTTPHKQTEKANVIAYIPSWRKKEEFDYAKGEMYRYLTHGIVAFLTFSEKNSGAFDEDSLREVGTVLSDVLMAANLYGTKVMVALGGANDYAFLDLMTEVGNDPASPKLDKAVRTVVDFVTHNGLDGVDLDLECWWGRPGQQDQGGRMKSDGPHPAGRGLTLFAKKLRQAMPKKTVSAAVFGTSWYGNNYDPDLAEHVDWLGVMTYDLTGSWNRSPVGPHTALHAIRSKDTAEIRKADVYLESYLDEQQGGWPAAGAGAKPGAPGDKALEDNPILSVEDCLWYWTNPLFMNWQGKGQAVDRKKIAAGVPVYGYDFSAAKERDDKTGDVPPGYKVLQYKEILDAFPNAHEAKDANIKVRGETPRPKLSEPLPAGTYPYAHNIYFETPETAVSKLKFLKDVGAQGVIIWELTNDVWEEGKGIIEALYRASGNQVLEPSPGHERPTPVAGTYLWDSVGFLGEAKSALQFQDDGTQDNGMRQFSARLWDIPGGVDWKAAAQNAPAVIKRQYFNRPTRIVDKGALGLWGEFDVLDNDDVLDWFWSHVEKQDGAPDGYTRYSSRLMGLSLHDDWKECAKKTPAVIAGQYFDEPTEIDDQGIGGLWGIFDVSDRPSPVPAPTTQSQGENDCMYCQVSSVAVPDGWDNVKRLNLTNTMTIGENAPLLYAVVTKDDDSVDFPDGVVMSLKDPDGNAFDKDVDEDGQLVKMSGESVRLVIVKDPRAGDWTMTMSVAADAKFRCECNTVPSKDVFNTMLETARRRDEGAGGIAARSIGGDILAAFLGVAIAVVLIPEAVIITALTVAVTGAGIVGMAYNAVKKKDSAEKMGTVAAIVSKIGDEVRRDGFQGVLKCVALIGKNISEEEVDVIRRKENWDKLYPWIGVHLQVYKVVEHMTDPEKQNSVRHVFWQCMLTKRLGKDFATEMGNAHERGRPGSDADNKADERNNEIGQQLAEDVASESDCLKRTLELWDADKLAKRPDYESDPT</sequence>
<evidence type="ECO:0000256" key="5">
    <source>
        <dbReference type="RuleBase" id="RU000489"/>
    </source>
</evidence>
<feature type="compositionally biased region" description="Basic and acidic residues" evidence="6">
    <location>
        <begin position="976"/>
        <end position="997"/>
    </location>
</feature>
<dbReference type="GO" id="GO:0008061">
    <property type="term" value="F:chitin binding"/>
    <property type="evidence" value="ECO:0007669"/>
    <property type="project" value="InterPro"/>
</dbReference>
<gene>
    <name evidence="9" type="ORF">EOT10_16680</name>
</gene>
<dbReference type="Pfam" id="PF00704">
    <property type="entry name" value="Glyco_hydro_18"/>
    <property type="match status" value="1"/>
</dbReference>
<dbReference type="EC" id="3.2.1.14" evidence="2"/>
<feature type="transmembrane region" description="Helical" evidence="7">
    <location>
        <begin position="820"/>
        <end position="842"/>
    </location>
</feature>
<dbReference type="EMBL" id="RZYA01000007">
    <property type="protein sequence ID" value="RVU23714.1"/>
    <property type="molecule type" value="Genomic_DNA"/>
</dbReference>
<evidence type="ECO:0000313" key="9">
    <source>
        <dbReference type="EMBL" id="RVU23714.1"/>
    </source>
</evidence>
<dbReference type="GO" id="GO:0008843">
    <property type="term" value="F:endochitinase activity"/>
    <property type="evidence" value="ECO:0007669"/>
    <property type="project" value="UniProtKB-EC"/>
</dbReference>
<keyword evidence="4 5" id="KW-0326">Glycosidase</keyword>
<dbReference type="PANTHER" id="PTHR11177">
    <property type="entry name" value="CHITINASE"/>
    <property type="match status" value="1"/>
</dbReference>
<dbReference type="GO" id="GO:0005576">
    <property type="term" value="C:extracellular region"/>
    <property type="evidence" value="ECO:0007669"/>
    <property type="project" value="TreeGrafter"/>
</dbReference>
<dbReference type="GO" id="GO:0005975">
    <property type="term" value="P:carbohydrate metabolic process"/>
    <property type="evidence" value="ECO:0007669"/>
    <property type="project" value="InterPro"/>
</dbReference>
<dbReference type="PROSITE" id="PS51910">
    <property type="entry name" value="GH18_2"/>
    <property type="match status" value="1"/>
</dbReference>
<evidence type="ECO:0000256" key="1">
    <source>
        <dbReference type="ARBA" id="ARBA00000822"/>
    </source>
</evidence>
<proteinExistence type="predicted"/>
<dbReference type="OrthoDB" id="3882626at2"/>
<evidence type="ECO:0000256" key="6">
    <source>
        <dbReference type="SAM" id="MobiDB-lite"/>
    </source>
</evidence>
<comment type="catalytic activity">
    <reaction evidence="1">
        <text>Random endo-hydrolysis of N-acetyl-beta-D-glucosaminide (1-&gt;4)-beta-linkages in chitin and chitodextrins.</text>
        <dbReference type="EC" id="3.2.1.14"/>
    </reaction>
</comment>
<evidence type="ECO:0000256" key="2">
    <source>
        <dbReference type="ARBA" id="ARBA00012729"/>
    </source>
</evidence>
<feature type="transmembrane region" description="Helical" evidence="7">
    <location>
        <begin position="848"/>
        <end position="869"/>
    </location>
</feature>